<reference evidence="2" key="1">
    <citation type="journal article" date="2020" name="Stud. Mycol.">
        <title>101 Dothideomycetes genomes: a test case for predicting lifestyles and emergence of pathogens.</title>
        <authorList>
            <person name="Haridas S."/>
            <person name="Albert R."/>
            <person name="Binder M."/>
            <person name="Bloem J."/>
            <person name="Labutti K."/>
            <person name="Salamov A."/>
            <person name="Andreopoulos B."/>
            <person name="Baker S."/>
            <person name="Barry K."/>
            <person name="Bills G."/>
            <person name="Bluhm B."/>
            <person name="Cannon C."/>
            <person name="Castanera R."/>
            <person name="Culley D."/>
            <person name="Daum C."/>
            <person name="Ezra D."/>
            <person name="Gonzalez J."/>
            <person name="Henrissat B."/>
            <person name="Kuo A."/>
            <person name="Liang C."/>
            <person name="Lipzen A."/>
            <person name="Lutzoni F."/>
            <person name="Magnuson J."/>
            <person name="Mondo S."/>
            <person name="Nolan M."/>
            <person name="Ohm R."/>
            <person name="Pangilinan J."/>
            <person name="Park H.-J."/>
            <person name="Ramirez L."/>
            <person name="Alfaro M."/>
            <person name="Sun H."/>
            <person name="Tritt A."/>
            <person name="Yoshinaga Y."/>
            <person name="Zwiers L.-H."/>
            <person name="Turgeon B."/>
            <person name="Goodwin S."/>
            <person name="Spatafora J."/>
            <person name="Crous P."/>
            <person name="Grigoriev I."/>
        </authorList>
    </citation>
    <scope>NUCLEOTIDE SEQUENCE</scope>
    <source>
        <strain evidence="2">CBS 122368</strain>
    </source>
</reference>
<dbReference type="EMBL" id="ML987190">
    <property type="protein sequence ID" value="KAF2254274.1"/>
    <property type="molecule type" value="Genomic_DNA"/>
</dbReference>
<dbReference type="RefSeq" id="XP_033689278.1">
    <property type="nucleotide sequence ID" value="XM_033832636.1"/>
</dbReference>
<protein>
    <submittedName>
        <fullName evidence="2">Uncharacterized protein</fullName>
    </submittedName>
</protein>
<dbReference type="AlphaFoldDB" id="A0A6A6IV05"/>
<dbReference type="GeneID" id="54585966"/>
<evidence type="ECO:0000313" key="3">
    <source>
        <dbReference type="Proteomes" id="UP000800094"/>
    </source>
</evidence>
<feature type="compositionally biased region" description="Low complexity" evidence="1">
    <location>
        <begin position="88"/>
        <end position="97"/>
    </location>
</feature>
<sequence>MIPNQNSYCAAFRGFQESWHPDYLRCNGFTSESGALSAYLVSLETKQVYDRFYKDSYCLENYPIKPMSAHQQHTFGPTANAGGPSPSPTRSTTSSSL</sequence>
<name>A0A6A6IV05_9PLEO</name>
<dbReference type="Proteomes" id="UP000800094">
    <property type="component" value="Unassembled WGS sequence"/>
</dbReference>
<evidence type="ECO:0000256" key="1">
    <source>
        <dbReference type="SAM" id="MobiDB-lite"/>
    </source>
</evidence>
<gene>
    <name evidence="2" type="ORF">BU26DRAFT_558978</name>
</gene>
<evidence type="ECO:0000313" key="2">
    <source>
        <dbReference type="EMBL" id="KAF2254274.1"/>
    </source>
</evidence>
<keyword evidence="3" id="KW-1185">Reference proteome</keyword>
<feature type="region of interest" description="Disordered" evidence="1">
    <location>
        <begin position="70"/>
        <end position="97"/>
    </location>
</feature>
<accession>A0A6A6IV05</accession>
<proteinExistence type="predicted"/>
<organism evidence="2 3">
    <name type="scientific">Trematosphaeria pertusa</name>
    <dbReference type="NCBI Taxonomy" id="390896"/>
    <lineage>
        <taxon>Eukaryota</taxon>
        <taxon>Fungi</taxon>
        <taxon>Dikarya</taxon>
        <taxon>Ascomycota</taxon>
        <taxon>Pezizomycotina</taxon>
        <taxon>Dothideomycetes</taxon>
        <taxon>Pleosporomycetidae</taxon>
        <taxon>Pleosporales</taxon>
        <taxon>Massarineae</taxon>
        <taxon>Trematosphaeriaceae</taxon>
        <taxon>Trematosphaeria</taxon>
    </lineage>
</organism>